<proteinExistence type="inferred from homology"/>
<organism evidence="6 7">
    <name type="scientific">Massilia eburnea</name>
    <dbReference type="NCBI Taxonomy" id="1776165"/>
    <lineage>
        <taxon>Bacteria</taxon>
        <taxon>Pseudomonadati</taxon>
        <taxon>Pseudomonadota</taxon>
        <taxon>Betaproteobacteria</taxon>
        <taxon>Burkholderiales</taxon>
        <taxon>Oxalobacteraceae</taxon>
        <taxon>Telluria group</taxon>
        <taxon>Massilia</taxon>
    </lineage>
</organism>
<dbReference type="Pfam" id="PF00126">
    <property type="entry name" value="HTH_1"/>
    <property type="match status" value="1"/>
</dbReference>
<protein>
    <submittedName>
        <fullName evidence="6">LysR family transcriptional regulator</fullName>
    </submittedName>
</protein>
<dbReference type="EMBL" id="WNKX01000001">
    <property type="protein sequence ID" value="MTW09428.1"/>
    <property type="molecule type" value="Genomic_DNA"/>
</dbReference>
<comment type="caution">
    <text evidence="6">The sequence shown here is derived from an EMBL/GenBank/DDBJ whole genome shotgun (WGS) entry which is preliminary data.</text>
</comment>
<dbReference type="SUPFAM" id="SSF46785">
    <property type="entry name" value="Winged helix' DNA-binding domain"/>
    <property type="match status" value="1"/>
</dbReference>
<evidence type="ECO:0000256" key="2">
    <source>
        <dbReference type="ARBA" id="ARBA00023015"/>
    </source>
</evidence>
<dbReference type="PROSITE" id="PS50931">
    <property type="entry name" value="HTH_LYSR"/>
    <property type="match status" value="1"/>
</dbReference>
<keyword evidence="2" id="KW-0805">Transcription regulation</keyword>
<evidence type="ECO:0000313" key="7">
    <source>
        <dbReference type="Proteomes" id="UP000472320"/>
    </source>
</evidence>
<dbReference type="FunFam" id="1.10.10.10:FF:000001">
    <property type="entry name" value="LysR family transcriptional regulator"/>
    <property type="match status" value="1"/>
</dbReference>
<keyword evidence="7" id="KW-1185">Reference proteome</keyword>
<evidence type="ECO:0000256" key="4">
    <source>
        <dbReference type="ARBA" id="ARBA00023163"/>
    </source>
</evidence>
<evidence type="ECO:0000259" key="5">
    <source>
        <dbReference type="PROSITE" id="PS50931"/>
    </source>
</evidence>
<dbReference type="InterPro" id="IPR058163">
    <property type="entry name" value="LysR-type_TF_proteobact-type"/>
</dbReference>
<sequence>MEPLNLLEAFLQSAECAGFSEAARRLGLTPAAVSKNVARLEGRLGVRLFQRSTRRLALTEAGERLLQQVRGPLTELQGAIADAAQGAGEPAGTLKVALAHGVGRMYILPLLKGFLQRYPGVQHDWRFDNRVVDLIGEGYDVAIGGGIDLAPGVVARELGRPWVLVTAAPSYLAGRQLPRHPSELAGWEGIARRSAESGRLRDYLLRNAAGEEAVAEFRPVATFDDPEAMAQAACMGLGVALLPGPHAAPLLESGQLVRLLPDWHAEVGPLSIYYSSKKLLPAKTRAFVDYVVAQLRAQDFAGRLDRL</sequence>
<feature type="domain" description="HTH lysR-type" evidence="5">
    <location>
        <begin position="1"/>
        <end position="59"/>
    </location>
</feature>
<dbReference type="SUPFAM" id="SSF53850">
    <property type="entry name" value="Periplasmic binding protein-like II"/>
    <property type="match status" value="1"/>
</dbReference>
<comment type="similarity">
    <text evidence="1">Belongs to the LysR transcriptional regulatory family.</text>
</comment>
<evidence type="ECO:0000256" key="3">
    <source>
        <dbReference type="ARBA" id="ARBA00023125"/>
    </source>
</evidence>
<dbReference type="Proteomes" id="UP000472320">
    <property type="component" value="Unassembled WGS sequence"/>
</dbReference>
<dbReference type="PRINTS" id="PR00039">
    <property type="entry name" value="HTHLYSR"/>
</dbReference>
<gene>
    <name evidence="6" type="ORF">GM658_02340</name>
</gene>
<dbReference type="GO" id="GO:0006351">
    <property type="term" value="P:DNA-templated transcription"/>
    <property type="evidence" value="ECO:0007669"/>
    <property type="project" value="TreeGrafter"/>
</dbReference>
<dbReference type="RefSeq" id="WP_155452389.1">
    <property type="nucleotide sequence ID" value="NZ_WNKX01000001.1"/>
</dbReference>
<accession>A0A6L6QAD0</accession>
<dbReference type="GO" id="GO:0003700">
    <property type="term" value="F:DNA-binding transcription factor activity"/>
    <property type="evidence" value="ECO:0007669"/>
    <property type="project" value="InterPro"/>
</dbReference>
<dbReference type="Gene3D" id="1.10.10.10">
    <property type="entry name" value="Winged helix-like DNA-binding domain superfamily/Winged helix DNA-binding domain"/>
    <property type="match status" value="1"/>
</dbReference>
<name>A0A6L6QAD0_9BURK</name>
<dbReference type="InterPro" id="IPR036390">
    <property type="entry name" value="WH_DNA-bd_sf"/>
</dbReference>
<dbReference type="OrthoDB" id="8678019at2"/>
<keyword evidence="4" id="KW-0804">Transcription</keyword>
<dbReference type="GO" id="GO:0043565">
    <property type="term" value="F:sequence-specific DNA binding"/>
    <property type="evidence" value="ECO:0007669"/>
    <property type="project" value="TreeGrafter"/>
</dbReference>
<dbReference type="PANTHER" id="PTHR30537">
    <property type="entry name" value="HTH-TYPE TRANSCRIPTIONAL REGULATOR"/>
    <property type="match status" value="1"/>
</dbReference>
<dbReference type="InterPro" id="IPR036388">
    <property type="entry name" value="WH-like_DNA-bd_sf"/>
</dbReference>
<dbReference type="InterPro" id="IPR005119">
    <property type="entry name" value="LysR_subst-bd"/>
</dbReference>
<dbReference type="Pfam" id="PF03466">
    <property type="entry name" value="LysR_substrate"/>
    <property type="match status" value="1"/>
</dbReference>
<dbReference type="InterPro" id="IPR000847">
    <property type="entry name" value="LysR_HTH_N"/>
</dbReference>
<dbReference type="Gene3D" id="3.40.190.290">
    <property type="match status" value="1"/>
</dbReference>
<reference evidence="6 7" key="1">
    <citation type="submission" date="2019-11" db="EMBL/GenBank/DDBJ databases">
        <title>Type strains purchased from KCTC, JCM and DSMZ.</title>
        <authorList>
            <person name="Lu H."/>
        </authorList>
    </citation>
    <scope>NUCLEOTIDE SEQUENCE [LARGE SCALE GENOMIC DNA]</scope>
    <source>
        <strain evidence="6 7">JCM 31587</strain>
    </source>
</reference>
<evidence type="ECO:0000256" key="1">
    <source>
        <dbReference type="ARBA" id="ARBA00009437"/>
    </source>
</evidence>
<dbReference type="CDD" id="cd08422">
    <property type="entry name" value="PBP2_CrgA_like"/>
    <property type="match status" value="1"/>
</dbReference>
<dbReference type="PANTHER" id="PTHR30537:SF72">
    <property type="entry name" value="LYSR FAMILY TRANSCRIPTIONAL REGULATOR"/>
    <property type="match status" value="1"/>
</dbReference>
<keyword evidence="3" id="KW-0238">DNA-binding</keyword>
<dbReference type="AlphaFoldDB" id="A0A6L6QAD0"/>
<evidence type="ECO:0000313" key="6">
    <source>
        <dbReference type="EMBL" id="MTW09428.1"/>
    </source>
</evidence>